<keyword evidence="3" id="KW-0010">Activator</keyword>
<accession>A0ABP8PH19</accession>
<dbReference type="PROSITE" id="PS01124">
    <property type="entry name" value="HTH_ARAC_FAMILY_2"/>
    <property type="match status" value="1"/>
</dbReference>
<name>A0ABP8PH19_9ACTN</name>
<dbReference type="InterPro" id="IPR009057">
    <property type="entry name" value="Homeodomain-like_sf"/>
</dbReference>
<dbReference type="InterPro" id="IPR018062">
    <property type="entry name" value="HTH_AraC-typ_CS"/>
</dbReference>
<gene>
    <name evidence="6" type="ORF">GCM10023191_012490</name>
</gene>
<dbReference type="InterPro" id="IPR003313">
    <property type="entry name" value="AraC-bd"/>
</dbReference>
<keyword evidence="2" id="KW-0238">DNA-binding</keyword>
<evidence type="ECO:0000256" key="3">
    <source>
        <dbReference type="ARBA" id="ARBA00023159"/>
    </source>
</evidence>
<comment type="caution">
    <text evidence="6">The sequence shown here is derived from an EMBL/GenBank/DDBJ whole genome shotgun (WGS) entry which is preliminary data.</text>
</comment>
<dbReference type="EMBL" id="BAABHF010000010">
    <property type="protein sequence ID" value="GAA4486411.1"/>
    <property type="molecule type" value="Genomic_DNA"/>
</dbReference>
<evidence type="ECO:0000313" key="6">
    <source>
        <dbReference type="EMBL" id="GAA4486411.1"/>
    </source>
</evidence>
<dbReference type="PANTHER" id="PTHR46796">
    <property type="entry name" value="HTH-TYPE TRANSCRIPTIONAL ACTIVATOR RHAS-RELATED"/>
    <property type="match status" value="1"/>
</dbReference>
<sequence>MATSVTDAHGGGLERSWGLGEWVETRGPVDGVELFRARLRGSPFSRHRHDVYAVGVTEAGVQAFEYRGTVERSLPGQVFVLHPDEPHDGRAEGAGVFGYRQIYVAPARIADALSAVTGRRTSLPFAAPVTDDPALTHAVRAAFEGTSEPLALDAVVLELAEGLLRCSAAGRIRALPCRLDLPAIESGREFLESRLAVVRSSELEAVTGLDRYEFARQFRALCGTSPYRYSVMRRLDVARRRLREGCALAETALATGFADQAHFTRVFKAAWGMTPGRYARISKV</sequence>
<dbReference type="SMART" id="SM00342">
    <property type="entry name" value="HTH_ARAC"/>
    <property type="match status" value="1"/>
</dbReference>
<keyword evidence="7" id="KW-1185">Reference proteome</keyword>
<evidence type="ECO:0000256" key="1">
    <source>
        <dbReference type="ARBA" id="ARBA00023015"/>
    </source>
</evidence>
<dbReference type="RefSeq" id="WP_345458538.1">
    <property type="nucleotide sequence ID" value="NZ_BAABHF010000010.1"/>
</dbReference>
<organism evidence="6 7">
    <name type="scientific">Actinoallomurus oryzae</name>
    <dbReference type="NCBI Taxonomy" id="502180"/>
    <lineage>
        <taxon>Bacteria</taxon>
        <taxon>Bacillati</taxon>
        <taxon>Actinomycetota</taxon>
        <taxon>Actinomycetes</taxon>
        <taxon>Streptosporangiales</taxon>
        <taxon>Thermomonosporaceae</taxon>
        <taxon>Actinoallomurus</taxon>
    </lineage>
</organism>
<reference evidence="7" key="1">
    <citation type="journal article" date="2019" name="Int. J. Syst. Evol. Microbiol.">
        <title>The Global Catalogue of Microorganisms (GCM) 10K type strain sequencing project: providing services to taxonomists for standard genome sequencing and annotation.</title>
        <authorList>
            <consortium name="The Broad Institute Genomics Platform"/>
            <consortium name="The Broad Institute Genome Sequencing Center for Infectious Disease"/>
            <person name="Wu L."/>
            <person name="Ma J."/>
        </authorList>
    </citation>
    <scope>NUCLEOTIDE SEQUENCE [LARGE SCALE GENOMIC DNA]</scope>
    <source>
        <strain evidence="7">JCM 17933</strain>
    </source>
</reference>
<dbReference type="InterPro" id="IPR020449">
    <property type="entry name" value="Tscrpt_reg_AraC-type_HTH"/>
</dbReference>
<evidence type="ECO:0000256" key="4">
    <source>
        <dbReference type="ARBA" id="ARBA00023163"/>
    </source>
</evidence>
<evidence type="ECO:0000313" key="7">
    <source>
        <dbReference type="Proteomes" id="UP001500503"/>
    </source>
</evidence>
<evidence type="ECO:0000256" key="2">
    <source>
        <dbReference type="ARBA" id="ARBA00023125"/>
    </source>
</evidence>
<dbReference type="SUPFAM" id="SSF46689">
    <property type="entry name" value="Homeodomain-like"/>
    <property type="match status" value="1"/>
</dbReference>
<dbReference type="InterPro" id="IPR037923">
    <property type="entry name" value="HTH-like"/>
</dbReference>
<proteinExistence type="predicted"/>
<protein>
    <submittedName>
        <fullName evidence="6">AraC family transcriptional regulator</fullName>
    </submittedName>
</protein>
<keyword evidence="4" id="KW-0804">Transcription</keyword>
<dbReference type="PROSITE" id="PS00041">
    <property type="entry name" value="HTH_ARAC_FAMILY_1"/>
    <property type="match status" value="1"/>
</dbReference>
<dbReference type="Proteomes" id="UP001500503">
    <property type="component" value="Unassembled WGS sequence"/>
</dbReference>
<feature type="domain" description="HTH araC/xylS-type" evidence="5">
    <location>
        <begin position="185"/>
        <end position="281"/>
    </location>
</feature>
<dbReference type="Pfam" id="PF12833">
    <property type="entry name" value="HTH_18"/>
    <property type="match status" value="1"/>
</dbReference>
<dbReference type="SUPFAM" id="SSF51215">
    <property type="entry name" value="Regulatory protein AraC"/>
    <property type="match status" value="1"/>
</dbReference>
<dbReference type="PANTHER" id="PTHR46796:SF2">
    <property type="entry name" value="TRANSCRIPTIONAL REGULATORY PROTEIN"/>
    <property type="match status" value="1"/>
</dbReference>
<evidence type="ECO:0000259" key="5">
    <source>
        <dbReference type="PROSITE" id="PS01124"/>
    </source>
</evidence>
<dbReference type="PRINTS" id="PR00032">
    <property type="entry name" value="HTHARAC"/>
</dbReference>
<dbReference type="Gene3D" id="1.10.10.60">
    <property type="entry name" value="Homeodomain-like"/>
    <property type="match status" value="1"/>
</dbReference>
<dbReference type="InterPro" id="IPR018060">
    <property type="entry name" value="HTH_AraC"/>
</dbReference>
<dbReference type="Pfam" id="PF02311">
    <property type="entry name" value="AraC_binding"/>
    <property type="match status" value="1"/>
</dbReference>
<dbReference type="InterPro" id="IPR050204">
    <property type="entry name" value="AraC_XylS_family_regulators"/>
</dbReference>
<keyword evidence="1" id="KW-0805">Transcription regulation</keyword>